<name>A0AAP3E3J8_9EURY</name>
<proteinExistence type="predicted"/>
<gene>
    <name evidence="6" type="ORF">OB960_17405</name>
</gene>
<dbReference type="PANTHER" id="PTHR43464">
    <property type="entry name" value="METHYLTRANSFERASE"/>
    <property type="match status" value="1"/>
</dbReference>
<evidence type="ECO:0000256" key="3">
    <source>
        <dbReference type="ARBA" id="ARBA00022691"/>
    </source>
</evidence>
<evidence type="ECO:0000313" key="7">
    <source>
        <dbReference type="Proteomes" id="UP001321018"/>
    </source>
</evidence>
<evidence type="ECO:0000259" key="5">
    <source>
        <dbReference type="Pfam" id="PF13649"/>
    </source>
</evidence>
<dbReference type="GO" id="GO:0008168">
    <property type="term" value="F:methyltransferase activity"/>
    <property type="evidence" value="ECO:0007669"/>
    <property type="project" value="UniProtKB-KW"/>
</dbReference>
<dbReference type="Proteomes" id="UP001321018">
    <property type="component" value="Unassembled WGS sequence"/>
</dbReference>
<evidence type="ECO:0000256" key="2">
    <source>
        <dbReference type="ARBA" id="ARBA00022679"/>
    </source>
</evidence>
<dbReference type="Gene3D" id="3.40.50.150">
    <property type="entry name" value="Vaccinia Virus protein VP39"/>
    <property type="match status" value="1"/>
</dbReference>
<reference evidence="6" key="1">
    <citation type="submission" date="2022-09" db="EMBL/GenBank/DDBJ databases">
        <title>Enrichment on poylsaccharides allowed isolation of novel metabolic and taxonomic groups of Haloarchaea.</title>
        <authorList>
            <person name="Sorokin D.Y."/>
            <person name="Elcheninov A.G."/>
            <person name="Khizhniak T.V."/>
            <person name="Kolganova T.V."/>
            <person name="Kublanov I.V."/>
        </authorList>
    </citation>
    <scope>NUCLEOTIDE SEQUENCE</scope>
    <source>
        <strain evidence="6">AArc-xg1-1</strain>
    </source>
</reference>
<dbReference type="Pfam" id="PF13649">
    <property type="entry name" value="Methyltransf_25"/>
    <property type="match status" value="1"/>
</dbReference>
<feature type="domain" description="Methyltransferase" evidence="5">
    <location>
        <begin position="71"/>
        <end position="162"/>
    </location>
</feature>
<dbReference type="InterPro" id="IPR029063">
    <property type="entry name" value="SAM-dependent_MTases_sf"/>
</dbReference>
<organism evidence="6 7">
    <name type="scientific">Natronoglomus mannanivorans</name>
    <dbReference type="NCBI Taxonomy" id="2979990"/>
    <lineage>
        <taxon>Archaea</taxon>
        <taxon>Methanobacteriati</taxon>
        <taxon>Methanobacteriota</taxon>
        <taxon>Stenosarchaea group</taxon>
        <taxon>Halobacteria</taxon>
        <taxon>Halobacteriales</taxon>
        <taxon>Natrialbaceae</taxon>
        <taxon>Natronoglomus</taxon>
    </lineage>
</organism>
<feature type="region of interest" description="Disordered" evidence="4">
    <location>
        <begin position="203"/>
        <end position="222"/>
    </location>
</feature>
<dbReference type="RefSeq" id="WP_338004981.1">
    <property type="nucleotide sequence ID" value="NZ_JAOPKA010000013.1"/>
</dbReference>
<sequence length="272" mass="29687">MPSALDARETADPLGQAMLDYLHGEMGALTYRDGAQTRDGHVADYYFQPRAEWGEETVAFLERIESRGGPILDAGCGAGQHALWLQDRGLAVTGIDVSPNAVEAARERGLEDARVMDMFETDFERDRFHVVYALGTQIGLAGSFAGLRDLLAEFARITDEDGVAVVHNYDPSGIDGADDLLGYRPDPRTGVAHRCFHLEYEYESDDGGDGSEDGGGREKDENARAREIGSTLHFLLFGPDRLADATIGTPWTVADVVSEDRTYVAILEKADD</sequence>
<keyword evidence="3" id="KW-0949">S-adenosyl-L-methionine</keyword>
<dbReference type="AlphaFoldDB" id="A0AAP3E3J8"/>
<keyword evidence="1 6" id="KW-0489">Methyltransferase</keyword>
<comment type="caution">
    <text evidence="6">The sequence shown here is derived from an EMBL/GenBank/DDBJ whole genome shotgun (WGS) entry which is preliminary data.</text>
</comment>
<dbReference type="CDD" id="cd02440">
    <property type="entry name" value="AdoMet_MTases"/>
    <property type="match status" value="1"/>
</dbReference>
<feature type="compositionally biased region" description="Acidic residues" evidence="4">
    <location>
        <begin position="203"/>
        <end position="212"/>
    </location>
</feature>
<dbReference type="SUPFAM" id="SSF53335">
    <property type="entry name" value="S-adenosyl-L-methionine-dependent methyltransferases"/>
    <property type="match status" value="1"/>
</dbReference>
<protein>
    <submittedName>
        <fullName evidence="6">Class I SAM-dependent methyltransferase</fullName>
    </submittedName>
</protein>
<dbReference type="PANTHER" id="PTHR43464:SF19">
    <property type="entry name" value="UBIQUINONE BIOSYNTHESIS O-METHYLTRANSFERASE, MITOCHONDRIAL"/>
    <property type="match status" value="1"/>
</dbReference>
<dbReference type="EMBL" id="JAOPKA010000013">
    <property type="protein sequence ID" value="MCU4743167.1"/>
    <property type="molecule type" value="Genomic_DNA"/>
</dbReference>
<evidence type="ECO:0000256" key="1">
    <source>
        <dbReference type="ARBA" id="ARBA00022603"/>
    </source>
</evidence>
<keyword evidence="2" id="KW-0808">Transferase</keyword>
<evidence type="ECO:0000256" key="4">
    <source>
        <dbReference type="SAM" id="MobiDB-lite"/>
    </source>
</evidence>
<evidence type="ECO:0000313" key="6">
    <source>
        <dbReference type="EMBL" id="MCU4743167.1"/>
    </source>
</evidence>
<dbReference type="GO" id="GO:0032259">
    <property type="term" value="P:methylation"/>
    <property type="evidence" value="ECO:0007669"/>
    <property type="project" value="UniProtKB-KW"/>
</dbReference>
<dbReference type="InterPro" id="IPR041698">
    <property type="entry name" value="Methyltransf_25"/>
</dbReference>
<accession>A0AAP3E3J8</accession>